<accession>V8C8H4</accession>
<dbReference type="eggNOG" id="COG1629">
    <property type="taxonomic scope" value="Bacteria"/>
</dbReference>
<dbReference type="OrthoDB" id="9766643at2"/>
<evidence type="ECO:0000313" key="4">
    <source>
        <dbReference type="Proteomes" id="UP000018731"/>
    </source>
</evidence>
<dbReference type="Gene3D" id="2.170.130.10">
    <property type="entry name" value="TonB-dependent receptor, plug domain"/>
    <property type="match status" value="1"/>
</dbReference>
<dbReference type="Proteomes" id="UP000018731">
    <property type="component" value="Unassembled WGS sequence"/>
</dbReference>
<dbReference type="PATRIC" id="fig|1357400.3.peg.1982"/>
<dbReference type="PROSITE" id="PS52016">
    <property type="entry name" value="TONB_DEPENDENT_REC_3"/>
    <property type="match status" value="1"/>
</dbReference>
<dbReference type="SUPFAM" id="SSF56935">
    <property type="entry name" value="Porins"/>
    <property type="match status" value="1"/>
</dbReference>
<feature type="domain" description="TonB-dependent receptor plug" evidence="2">
    <location>
        <begin position="13"/>
        <end position="138"/>
    </location>
</feature>
<keyword evidence="1" id="KW-0998">Cell outer membrane</keyword>
<dbReference type="GO" id="GO:0009279">
    <property type="term" value="C:cell outer membrane"/>
    <property type="evidence" value="ECO:0007669"/>
    <property type="project" value="UniProtKB-SubCell"/>
</dbReference>
<dbReference type="RefSeq" id="WP_023928213.1">
    <property type="nucleotide sequence ID" value="NZ_KI669455.1"/>
</dbReference>
<sequence length="829" mass="93333">MLDKVIAHGYKDREYSSSAGKVDRRMLESAPSGNGDIVSALKVLPNVQSNSASSTSKTPGEISPANLSISGGLPYQNNFLLDGFEINNDIDPAGSSSNTQPRQRSALSQGLNVDTSLLESIQVLDSNVSAAYGRFSGGVVEANIRKPRTDKGITKGWHANLSWAYTSSAMTKYYELESSALAELSNSSNENYQPNFYKHLVRASLEGYITKNLGLIASYSTVRSIIPLQSYSNGTSEQKQDQKRISDNYYFKLNYNPTQNLTLEYNFGFMPQDNTYFTPNFKNSRYTMRQGGIQTGLKALYQTSIGLSSNTLSYSRLENSRLSDANYYTMINGSEGQYGSVNQTQNNINLKTDFLFSPLTLKIFTQNFRTGLELIYQDATRNRIEDSYMYIYGGTPQAIPTGSSWNGLPDSFGFISANATQFYHTMGIIKAGKTSFDTFTYGIYAEDDMSFDLGRGGEIKMRFGLRLDGDNYMSKHKLAPRFSLSYIAPTPKEWQNTLTFGANRYYSRNLLAYRFYSDALNNRRAYYRCAVNDAWIELGSSTPNCNNSLNYGSISNGVVKTGNRLRDLEVPYDDELMGGISQNLGIFSVGFKYIHREGKNQITTSSLASTSEYWGSTYMWGNDGQSKSDIISFILQNTTPLPTWRVKHFYLFALDWNKLKRNFNTHSADYDLGDNIVYNGVFTTYENMPAQKYNQPITLKLSTTHTLKLSRTKWLWNNFFSWRGKYQRIVLDRLSTGTCSATNTSGCYQFSDKTLGNIFNWDMRLGLEVDLYKGQTLYVNFDIYNVLDSKNLVTLSGEDGVLLYGVPSNAAVLGYSLGRQFWTQVGYKF</sequence>
<comment type="subcellular location">
    <subcellularLocation>
        <location evidence="1">Cell outer membrane</location>
        <topology evidence="1">Multi-pass membrane protein</topology>
    </subcellularLocation>
</comment>
<dbReference type="AlphaFoldDB" id="V8C8H4"/>
<organism evidence="3 4">
    <name type="scientific">Helicobacter macacae MIT 99-5501</name>
    <dbReference type="NCBI Taxonomy" id="1357400"/>
    <lineage>
        <taxon>Bacteria</taxon>
        <taxon>Pseudomonadati</taxon>
        <taxon>Campylobacterota</taxon>
        <taxon>Epsilonproteobacteria</taxon>
        <taxon>Campylobacterales</taxon>
        <taxon>Helicobacteraceae</taxon>
        <taxon>Helicobacter</taxon>
    </lineage>
</organism>
<keyword evidence="1" id="KW-0812">Transmembrane</keyword>
<comment type="caution">
    <text evidence="3">The sequence shown here is derived from an EMBL/GenBank/DDBJ whole genome shotgun (WGS) entry which is preliminary data.</text>
</comment>
<dbReference type="EMBL" id="AZJI01000006">
    <property type="protein sequence ID" value="ETD23031.1"/>
    <property type="molecule type" value="Genomic_DNA"/>
</dbReference>
<keyword evidence="1" id="KW-0813">Transport</keyword>
<dbReference type="InterPro" id="IPR037066">
    <property type="entry name" value="Plug_dom_sf"/>
</dbReference>
<dbReference type="InterPro" id="IPR012910">
    <property type="entry name" value="Plug_dom"/>
</dbReference>
<dbReference type="InterPro" id="IPR039426">
    <property type="entry name" value="TonB-dep_rcpt-like"/>
</dbReference>
<evidence type="ECO:0000313" key="3">
    <source>
        <dbReference type="EMBL" id="ETD23031.1"/>
    </source>
</evidence>
<proteinExistence type="inferred from homology"/>
<name>V8C8H4_9HELI</name>
<keyword evidence="1" id="KW-0472">Membrane</keyword>
<dbReference type="Pfam" id="PF07715">
    <property type="entry name" value="Plug"/>
    <property type="match status" value="1"/>
</dbReference>
<evidence type="ECO:0000256" key="1">
    <source>
        <dbReference type="PROSITE-ProRule" id="PRU01360"/>
    </source>
</evidence>
<reference evidence="3 4" key="1">
    <citation type="journal article" date="2014" name="Genome Announc.">
        <title>Draft genome sequences of six enterohepatic helicobacter species isolated from humans and one from rhesus macaques.</title>
        <authorList>
            <person name="Shen Z."/>
            <person name="Sheh A."/>
            <person name="Young S.K."/>
            <person name="Abouelliel A."/>
            <person name="Ward D.V."/>
            <person name="Earl A.M."/>
            <person name="Fox J.G."/>
        </authorList>
    </citation>
    <scope>NUCLEOTIDE SEQUENCE [LARGE SCALE GENOMIC DNA]</scope>
    <source>
        <strain evidence="3 4">MIT 99-5501</strain>
    </source>
</reference>
<protein>
    <recommendedName>
        <fullName evidence="2">TonB-dependent receptor plug domain-containing protein</fullName>
    </recommendedName>
</protein>
<comment type="similarity">
    <text evidence="1">Belongs to the TonB-dependent receptor family.</text>
</comment>
<keyword evidence="1" id="KW-1134">Transmembrane beta strand</keyword>
<dbReference type="HOGENOM" id="CLU_012991_0_0_7"/>
<evidence type="ECO:0000259" key="2">
    <source>
        <dbReference type="Pfam" id="PF07715"/>
    </source>
</evidence>
<keyword evidence="4" id="KW-1185">Reference proteome</keyword>
<dbReference type="STRING" id="1357400.HMPREF2086_01478"/>
<gene>
    <name evidence="3" type="ORF">HMPREF2086_01478</name>
</gene>